<reference evidence="1" key="1">
    <citation type="submission" date="2020-07" db="EMBL/GenBank/DDBJ databases">
        <title>Clarias magur genome sequencing, assembly and annotation.</title>
        <authorList>
            <person name="Kushwaha B."/>
            <person name="Kumar R."/>
            <person name="Das P."/>
            <person name="Joshi C.G."/>
            <person name="Kumar D."/>
            <person name="Nagpure N.S."/>
            <person name="Pandey M."/>
            <person name="Agarwal S."/>
            <person name="Srivastava S."/>
            <person name="Singh M."/>
            <person name="Sahoo L."/>
            <person name="Jayasankar P."/>
            <person name="Meher P.K."/>
            <person name="Koringa P.G."/>
            <person name="Iquebal M.A."/>
            <person name="Das S.P."/>
            <person name="Bit A."/>
            <person name="Patnaik S."/>
            <person name="Patel N."/>
            <person name="Shah T.M."/>
            <person name="Hinsu A."/>
            <person name="Jena J.K."/>
        </authorList>
    </citation>
    <scope>NUCLEOTIDE SEQUENCE</scope>
    <source>
        <strain evidence="1">CIFAMagur01</strain>
        <tissue evidence="1">Testis</tissue>
    </source>
</reference>
<evidence type="ECO:0000313" key="1">
    <source>
        <dbReference type="EMBL" id="KAF5906594.1"/>
    </source>
</evidence>
<dbReference type="EMBL" id="QNUK01000031">
    <property type="protein sequence ID" value="KAF5906594.1"/>
    <property type="molecule type" value="Genomic_DNA"/>
</dbReference>
<accession>A0A8J4UN54</accession>
<keyword evidence="1" id="KW-0418">Kinase</keyword>
<keyword evidence="2" id="KW-1185">Reference proteome</keyword>
<dbReference type="Proteomes" id="UP000727407">
    <property type="component" value="Unassembled WGS sequence"/>
</dbReference>
<sequence>MSFFNHLASRTLCSPYYLNFGDTMLDPSPGSQNLIFDPRRGCKPMLMTPPIFRDAVLVIPPGFVA</sequence>
<name>A0A8J4UN54_CLAMG</name>
<organism evidence="1 2">
    <name type="scientific">Clarias magur</name>
    <name type="common">Asian catfish</name>
    <name type="synonym">Macropteronotus magur</name>
    <dbReference type="NCBI Taxonomy" id="1594786"/>
    <lineage>
        <taxon>Eukaryota</taxon>
        <taxon>Metazoa</taxon>
        <taxon>Chordata</taxon>
        <taxon>Craniata</taxon>
        <taxon>Vertebrata</taxon>
        <taxon>Euteleostomi</taxon>
        <taxon>Actinopterygii</taxon>
        <taxon>Neopterygii</taxon>
        <taxon>Teleostei</taxon>
        <taxon>Ostariophysi</taxon>
        <taxon>Siluriformes</taxon>
        <taxon>Clariidae</taxon>
        <taxon>Clarias</taxon>
    </lineage>
</organism>
<feature type="non-terminal residue" evidence="1">
    <location>
        <position position="65"/>
    </location>
</feature>
<comment type="caution">
    <text evidence="1">The sequence shown here is derived from an EMBL/GenBank/DDBJ whole genome shotgun (WGS) entry which is preliminary data.</text>
</comment>
<gene>
    <name evidence="1" type="ORF">DAT39_003674</name>
</gene>
<evidence type="ECO:0000313" key="2">
    <source>
        <dbReference type="Proteomes" id="UP000727407"/>
    </source>
</evidence>
<protein>
    <submittedName>
        <fullName evidence="1">G-type lectin S-receptor-like serine/threonine-protein kinase</fullName>
    </submittedName>
</protein>
<proteinExistence type="predicted"/>
<dbReference type="AlphaFoldDB" id="A0A8J4UN54"/>
<dbReference type="GO" id="GO:0016301">
    <property type="term" value="F:kinase activity"/>
    <property type="evidence" value="ECO:0007669"/>
    <property type="project" value="UniProtKB-KW"/>
</dbReference>
<keyword evidence="1" id="KW-0808">Transferase</keyword>